<organism evidence="1 2">
    <name type="scientific">candidate division WOR-3 bacterium RBG_13_43_14</name>
    <dbReference type="NCBI Taxonomy" id="1802590"/>
    <lineage>
        <taxon>Bacteria</taxon>
        <taxon>Bacteria division WOR-3</taxon>
    </lineage>
</organism>
<reference evidence="1 2" key="1">
    <citation type="journal article" date="2016" name="Nat. Commun.">
        <title>Thousands of microbial genomes shed light on interconnected biogeochemical processes in an aquifer system.</title>
        <authorList>
            <person name="Anantharaman K."/>
            <person name="Brown C.T."/>
            <person name="Hug L.A."/>
            <person name="Sharon I."/>
            <person name="Castelle C.J."/>
            <person name="Probst A.J."/>
            <person name="Thomas B.C."/>
            <person name="Singh A."/>
            <person name="Wilkins M.J."/>
            <person name="Karaoz U."/>
            <person name="Brodie E.L."/>
            <person name="Williams K.H."/>
            <person name="Hubbard S.S."/>
            <person name="Banfield J.F."/>
        </authorList>
    </citation>
    <scope>NUCLEOTIDE SEQUENCE [LARGE SCALE GENOMIC DNA]</scope>
</reference>
<evidence type="ECO:0000313" key="2">
    <source>
        <dbReference type="Proteomes" id="UP000177025"/>
    </source>
</evidence>
<evidence type="ECO:0000313" key="1">
    <source>
        <dbReference type="EMBL" id="OGC42884.1"/>
    </source>
</evidence>
<protein>
    <submittedName>
        <fullName evidence="1">Uncharacterized protein</fullName>
    </submittedName>
</protein>
<dbReference type="AlphaFoldDB" id="A0A1F4UD86"/>
<comment type="caution">
    <text evidence="1">The sequence shown here is derived from an EMBL/GenBank/DDBJ whole genome shotgun (WGS) entry which is preliminary data.</text>
</comment>
<dbReference type="Proteomes" id="UP000177025">
    <property type="component" value="Unassembled WGS sequence"/>
</dbReference>
<accession>A0A1F4UD86</accession>
<proteinExistence type="predicted"/>
<gene>
    <name evidence="1" type="ORF">A2Y85_02335</name>
</gene>
<sequence>MKLLCDAVVVIDAHKINKWQYLTSAHHIFLGSIVAHKECIFYIDNYQKQTIDFALDEKNGKVRILTATAKEISKVAEKVSKYKLIIDP</sequence>
<dbReference type="EMBL" id="MEUM01000047">
    <property type="protein sequence ID" value="OGC42884.1"/>
    <property type="molecule type" value="Genomic_DNA"/>
</dbReference>
<name>A0A1F4UD86_UNCW3</name>